<evidence type="ECO:0000313" key="2">
    <source>
        <dbReference type="Proteomes" id="UP000287243"/>
    </source>
</evidence>
<evidence type="ECO:0008006" key="3">
    <source>
        <dbReference type="Google" id="ProtNLM"/>
    </source>
</evidence>
<dbReference type="InterPro" id="IPR051454">
    <property type="entry name" value="RNA/ubiquinone_mod_enzymes"/>
</dbReference>
<dbReference type="EMBL" id="CP019384">
    <property type="protein sequence ID" value="QAT16971.1"/>
    <property type="molecule type" value="Genomic_DNA"/>
</dbReference>
<dbReference type="PANTHER" id="PTHR30217:SF10">
    <property type="entry name" value="23S RRNA 5-HYDROXYCYTIDINE C2501 SYNTHASE"/>
    <property type="match status" value="1"/>
</dbReference>
<organism evidence="1 2">
    <name type="scientific">Velamenicoccus archaeovorus</name>
    <dbReference type="NCBI Taxonomy" id="1930593"/>
    <lineage>
        <taxon>Bacteria</taxon>
        <taxon>Pseudomonadati</taxon>
        <taxon>Candidatus Omnitrophota</taxon>
        <taxon>Candidatus Velamenicoccus</taxon>
    </lineage>
</organism>
<sequence length="346" mass="39868">MKLKFSIPYNGDLTLMAWAFKTGQAAEVYFAGAGRNDHSSPYQNQNKFQEEEILELMALCRKHNVKSNLLMNKGIAFTDNLKSVFHYIGSLDKTEGLTSITVGDPAIVPFLKKAFPRIRLQTSVFMNIDSLQKIKEALKMGVTDFCLDVSTNRKGEELEKIRDYKNKLKNFSVKLLANHGCYMNCFYSMRHSSWPLLKEMLEQQTAAQRPPQKRYILGDLIDVKNCVYKKEDVTDEIKRPFIRPEDLTYYEKRGLADVIKIAYRMDRTPVLRKKLKAYFERSFDGDLFELTPPNKGAIPFICDNKSIPDTFAKKLLSCDMRCEGCDYCRLVAVKALKKKNYGRHLA</sequence>
<evidence type="ECO:0000313" key="1">
    <source>
        <dbReference type="EMBL" id="QAT16971.1"/>
    </source>
</evidence>
<dbReference type="Proteomes" id="UP000287243">
    <property type="component" value="Chromosome"/>
</dbReference>
<dbReference type="PANTHER" id="PTHR30217">
    <property type="entry name" value="PEPTIDASE U32 FAMILY"/>
    <property type="match status" value="1"/>
</dbReference>
<dbReference type="OrthoDB" id="9805982at2"/>
<dbReference type="AlphaFoldDB" id="A0A410P4G7"/>
<accession>A0A410P4G7</accession>
<dbReference type="KEGG" id="vai:BU251_04110"/>
<keyword evidence="2" id="KW-1185">Reference proteome</keyword>
<name>A0A410P4G7_VELA1</name>
<dbReference type="RefSeq" id="WP_128699613.1">
    <property type="nucleotide sequence ID" value="NZ_CP019384.1"/>
</dbReference>
<proteinExistence type="predicted"/>
<gene>
    <name evidence="1" type="ORF">BU251_04110</name>
</gene>
<reference evidence="1 2" key="1">
    <citation type="submission" date="2017-01" db="EMBL/GenBank/DDBJ databases">
        <title>First insights into the biology of 'candidatus Vampirococcus archaeovorus'.</title>
        <authorList>
            <person name="Kizina J."/>
            <person name="Jordan S."/>
            <person name="Stueber K."/>
            <person name="Reinhardt R."/>
            <person name="Harder J."/>
        </authorList>
    </citation>
    <scope>NUCLEOTIDE SEQUENCE [LARGE SCALE GENOMIC DNA]</scope>
    <source>
        <strain evidence="1 2">LiM</strain>
    </source>
</reference>
<protein>
    <recommendedName>
        <fullName evidence="3">Peptidase U32</fullName>
    </recommendedName>
</protein>